<evidence type="ECO:0000313" key="3">
    <source>
        <dbReference type="Proteomes" id="UP000294535"/>
    </source>
</evidence>
<keyword evidence="1" id="KW-0812">Transmembrane</keyword>
<sequence length="265" mass="31036">MIQFFRKIRQKLLEQNRVTRYLVYALGEIILVVIGILLALQINTWNQNRQDRKQEQQLLAQLEIEYIKNLDQLNSKIIIREKIINSCLTLLNYRNQDPALINVDSLNFHLYRTITRPTFNPILGVTNEVNSSGKLYLIQNADLRKELTSFESFLEDLTDEEEVIFNFSENLMQPFIIQHYQMGGVVTQFIQDDEFMAMYSLSDRTNEIPLKDLFPPSDFKPILYHPDLEDHLAIMMTNTIYTNQQSIGVKEKIELMLSLIQSGIN</sequence>
<reference evidence="2 3" key="1">
    <citation type="submission" date="2019-03" db="EMBL/GenBank/DDBJ databases">
        <title>Genomic Encyclopedia of Type Strains, Phase III (KMG-III): the genomes of soil and plant-associated and newly described type strains.</title>
        <authorList>
            <person name="Whitman W."/>
        </authorList>
    </citation>
    <scope>NUCLEOTIDE SEQUENCE [LARGE SCALE GENOMIC DNA]</scope>
    <source>
        <strain evidence="2 3">CECT 8446</strain>
    </source>
</reference>
<keyword evidence="3" id="KW-1185">Reference proteome</keyword>
<accession>A0A4R6T7V4</accession>
<name>A0A4R6T7V4_9BACT</name>
<dbReference type="Proteomes" id="UP000294535">
    <property type="component" value="Unassembled WGS sequence"/>
</dbReference>
<dbReference type="AlphaFoldDB" id="A0A4R6T7V4"/>
<dbReference type="OrthoDB" id="821805at2"/>
<dbReference type="InterPro" id="IPR045749">
    <property type="entry name" value="DUF6090"/>
</dbReference>
<evidence type="ECO:0000313" key="2">
    <source>
        <dbReference type="EMBL" id="TDQ17018.1"/>
    </source>
</evidence>
<dbReference type="Pfam" id="PF19578">
    <property type="entry name" value="DUF6090"/>
    <property type="match status" value="1"/>
</dbReference>
<protein>
    <submittedName>
        <fullName evidence="2">Uncharacterized protein</fullName>
    </submittedName>
</protein>
<dbReference type="EMBL" id="SNYF01000006">
    <property type="protein sequence ID" value="TDQ17018.1"/>
    <property type="molecule type" value="Genomic_DNA"/>
</dbReference>
<feature type="transmembrane region" description="Helical" evidence="1">
    <location>
        <begin position="21"/>
        <end position="42"/>
    </location>
</feature>
<evidence type="ECO:0000256" key="1">
    <source>
        <dbReference type="SAM" id="Phobius"/>
    </source>
</evidence>
<dbReference type="RefSeq" id="WP_133554659.1">
    <property type="nucleotide sequence ID" value="NZ_SNYF01000006.1"/>
</dbReference>
<proteinExistence type="predicted"/>
<comment type="caution">
    <text evidence="2">The sequence shown here is derived from an EMBL/GenBank/DDBJ whole genome shotgun (WGS) entry which is preliminary data.</text>
</comment>
<keyword evidence="1" id="KW-0472">Membrane</keyword>
<gene>
    <name evidence="2" type="ORF">DFQ04_1666</name>
</gene>
<organism evidence="2 3">
    <name type="scientific">Algoriphagus boseongensis</name>
    <dbReference type="NCBI Taxonomy" id="1442587"/>
    <lineage>
        <taxon>Bacteria</taxon>
        <taxon>Pseudomonadati</taxon>
        <taxon>Bacteroidota</taxon>
        <taxon>Cytophagia</taxon>
        <taxon>Cytophagales</taxon>
        <taxon>Cyclobacteriaceae</taxon>
        <taxon>Algoriphagus</taxon>
    </lineage>
</organism>
<keyword evidence="1" id="KW-1133">Transmembrane helix</keyword>